<evidence type="ECO:0000313" key="2">
    <source>
        <dbReference type="EMBL" id="MBN8234103.1"/>
    </source>
</evidence>
<gene>
    <name evidence="2" type="ORF">JF544_02545</name>
</gene>
<comment type="caution">
    <text evidence="2">The sequence shown here is derived from an EMBL/GenBank/DDBJ whole genome shotgun (WGS) entry which is preliminary data.</text>
</comment>
<keyword evidence="1" id="KW-0812">Transmembrane</keyword>
<feature type="transmembrane region" description="Helical" evidence="1">
    <location>
        <begin position="32"/>
        <end position="53"/>
    </location>
</feature>
<dbReference type="RefSeq" id="WP_206932245.1">
    <property type="nucleotide sequence ID" value="NZ_JAEKJY010000001.1"/>
</dbReference>
<accession>A0ABS3DRY8</accession>
<evidence type="ECO:0000313" key="3">
    <source>
        <dbReference type="Proteomes" id="UP000663970"/>
    </source>
</evidence>
<sequence length="86" mass="9798">MTQLKVLSVWNILPAALLITAGWFLLDDNPSNTYTGSLFLILFWTVKSGLDAWRYHLIHQNKHAILNFGLTAVSLALFFMSFKGRQ</sequence>
<keyword evidence="3" id="KW-1185">Reference proteome</keyword>
<reference evidence="2 3" key="1">
    <citation type="submission" date="2020-12" db="EMBL/GenBank/DDBJ databases">
        <title>Oil enriched cultivation method for isolating marine PHA-producing bacteria.</title>
        <authorList>
            <person name="Zheng W."/>
            <person name="Yu S."/>
            <person name="Huang Y."/>
        </authorList>
    </citation>
    <scope>NUCLEOTIDE SEQUENCE [LARGE SCALE GENOMIC DNA]</scope>
    <source>
        <strain evidence="2 3">SY-2-6</strain>
    </source>
</reference>
<feature type="transmembrane region" description="Helical" evidence="1">
    <location>
        <begin position="65"/>
        <end position="82"/>
    </location>
</feature>
<name>A0ABS3DRY8_9BACI</name>
<organism evidence="2 3">
    <name type="scientific">Halobacillus kuroshimensis</name>
    <dbReference type="NCBI Taxonomy" id="302481"/>
    <lineage>
        <taxon>Bacteria</taxon>
        <taxon>Bacillati</taxon>
        <taxon>Bacillota</taxon>
        <taxon>Bacilli</taxon>
        <taxon>Bacillales</taxon>
        <taxon>Bacillaceae</taxon>
        <taxon>Halobacillus</taxon>
    </lineage>
</organism>
<keyword evidence="1" id="KW-1133">Transmembrane helix</keyword>
<evidence type="ECO:0000256" key="1">
    <source>
        <dbReference type="SAM" id="Phobius"/>
    </source>
</evidence>
<feature type="transmembrane region" description="Helical" evidence="1">
    <location>
        <begin position="7"/>
        <end position="26"/>
    </location>
</feature>
<dbReference type="Proteomes" id="UP000663970">
    <property type="component" value="Unassembled WGS sequence"/>
</dbReference>
<dbReference type="EMBL" id="JAEKJY010000001">
    <property type="protein sequence ID" value="MBN8234103.1"/>
    <property type="molecule type" value="Genomic_DNA"/>
</dbReference>
<keyword evidence="1" id="KW-0472">Membrane</keyword>
<proteinExistence type="predicted"/>
<protein>
    <submittedName>
        <fullName evidence="2">Uncharacterized protein</fullName>
    </submittedName>
</protein>